<sequence length="114" mass="12760">MSSGDLDDHHDAFSDEDEYDYVQEDDLLKPISHNNNGNENDDDDDYEDPNDDGQSYVKANHPLYQADGSLNCYVRSKEMYLSDSDSDDEEEEVSVVIGSDGITSLAGGDFENHK</sequence>
<dbReference type="Proteomes" id="UP001165064">
    <property type="component" value="Unassembled WGS sequence"/>
</dbReference>
<keyword evidence="2" id="KW-1185">Reference proteome</keyword>
<comment type="caution">
    <text evidence="1">The sequence shown here is derived from an EMBL/GenBank/DDBJ whole genome shotgun (WGS) entry which is preliminary data.</text>
</comment>
<evidence type="ECO:0000313" key="2">
    <source>
        <dbReference type="Proteomes" id="UP001165064"/>
    </source>
</evidence>
<gene>
    <name evidence="1" type="ORF">Amon02_001018200</name>
</gene>
<proteinExistence type="predicted"/>
<organism evidence="1 2">
    <name type="scientific">Ambrosiozyma monospora</name>
    <name type="common">Yeast</name>
    <name type="synonym">Endomycopsis monosporus</name>
    <dbReference type="NCBI Taxonomy" id="43982"/>
    <lineage>
        <taxon>Eukaryota</taxon>
        <taxon>Fungi</taxon>
        <taxon>Dikarya</taxon>
        <taxon>Ascomycota</taxon>
        <taxon>Saccharomycotina</taxon>
        <taxon>Pichiomycetes</taxon>
        <taxon>Pichiales</taxon>
        <taxon>Pichiaceae</taxon>
        <taxon>Ambrosiozyma</taxon>
    </lineage>
</organism>
<accession>A0ACB5TXY7</accession>
<dbReference type="EMBL" id="BSXS01010022">
    <property type="protein sequence ID" value="GME97204.1"/>
    <property type="molecule type" value="Genomic_DNA"/>
</dbReference>
<evidence type="ECO:0000313" key="1">
    <source>
        <dbReference type="EMBL" id="GME97204.1"/>
    </source>
</evidence>
<name>A0ACB5TXY7_AMBMO</name>
<protein>
    <submittedName>
        <fullName evidence="1">Unnamed protein product</fullName>
    </submittedName>
</protein>
<reference evidence="1" key="1">
    <citation type="submission" date="2023-04" db="EMBL/GenBank/DDBJ databases">
        <title>Ambrosiozyma monospora NBRC 10751.</title>
        <authorList>
            <person name="Ichikawa N."/>
            <person name="Sato H."/>
            <person name="Tonouchi N."/>
        </authorList>
    </citation>
    <scope>NUCLEOTIDE SEQUENCE</scope>
    <source>
        <strain evidence="1">NBRC 10751</strain>
    </source>
</reference>